<evidence type="ECO:0008006" key="3">
    <source>
        <dbReference type="Google" id="ProtNLM"/>
    </source>
</evidence>
<comment type="caution">
    <text evidence="1">The sequence shown here is derived from an EMBL/GenBank/DDBJ whole genome shotgun (WGS) entry which is preliminary data.</text>
</comment>
<dbReference type="RefSeq" id="WP_146936597.1">
    <property type="nucleotide sequence ID" value="NZ_BJXW01000011.1"/>
</dbReference>
<evidence type="ECO:0000313" key="1">
    <source>
        <dbReference type="EMBL" id="GEN30889.1"/>
    </source>
</evidence>
<name>A0A511UWA0_9BACI</name>
<dbReference type="EMBL" id="BJXW01000011">
    <property type="protein sequence ID" value="GEN30889.1"/>
    <property type="molecule type" value="Genomic_DNA"/>
</dbReference>
<accession>A0A511UWA0</accession>
<dbReference type="AlphaFoldDB" id="A0A511UWA0"/>
<sequence length="171" mass="19694">MKRSLFYQFLFISFLAILLVFVELSSVLAADSLPNSSNDTSSTIITPAQSYHHIKNDNTLNAYISTHTWSKSYKNKLGITVAIHRATVQWTWDKGRIIRYNGMWQRNWTAPLFNYKSQKNSWNYRYTSNGETNQSVVFESSLPTPWGHIRGSKFTSRIRIAINGYGKSTAR</sequence>
<protein>
    <recommendedName>
        <fullName evidence="3">DUF5626 domain-containing protein</fullName>
    </recommendedName>
</protein>
<organism evidence="1 2">
    <name type="scientific">Cerasibacillus quisquiliarum</name>
    <dbReference type="NCBI Taxonomy" id="227865"/>
    <lineage>
        <taxon>Bacteria</taxon>
        <taxon>Bacillati</taxon>
        <taxon>Bacillota</taxon>
        <taxon>Bacilli</taxon>
        <taxon>Bacillales</taxon>
        <taxon>Bacillaceae</taxon>
        <taxon>Cerasibacillus</taxon>
    </lineage>
</organism>
<evidence type="ECO:0000313" key="2">
    <source>
        <dbReference type="Proteomes" id="UP000321491"/>
    </source>
</evidence>
<dbReference type="Proteomes" id="UP000321491">
    <property type="component" value="Unassembled WGS sequence"/>
</dbReference>
<proteinExistence type="predicted"/>
<gene>
    <name evidence="1" type="ORF">CQU01_11270</name>
</gene>
<reference evidence="1 2" key="1">
    <citation type="submission" date="2019-07" db="EMBL/GenBank/DDBJ databases">
        <title>Whole genome shotgun sequence of Cerasibacillus quisquiliarum NBRC 102429.</title>
        <authorList>
            <person name="Hosoyama A."/>
            <person name="Uohara A."/>
            <person name="Ohji S."/>
            <person name="Ichikawa N."/>
        </authorList>
    </citation>
    <scope>NUCLEOTIDE SEQUENCE [LARGE SCALE GENOMIC DNA]</scope>
    <source>
        <strain evidence="1 2">NBRC 102429</strain>
    </source>
</reference>
<keyword evidence="2" id="KW-1185">Reference proteome</keyword>
<dbReference type="OrthoDB" id="3035770at2"/>